<evidence type="ECO:0000256" key="4">
    <source>
        <dbReference type="ARBA" id="ARBA00022833"/>
    </source>
</evidence>
<reference evidence="7 8" key="1">
    <citation type="submission" date="2024-04" db="EMBL/GenBank/DDBJ databases">
        <title>Tritrichomonas musculus Genome.</title>
        <authorList>
            <person name="Alves-Ferreira E."/>
            <person name="Grigg M."/>
            <person name="Lorenzi H."/>
            <person name="Galac M."/>
        </authorList>
    </citation>
    <scope>NUCLEOTIDE SEQUENCE [LARGE SCALE GENOMIC DNA]</scope>
    <source>
        <strain evidence="7 8">EAF2021</strain>
    </source>
</reference>
<evidence type="ECO:0000256" key="5">
    <source>
        <dbReference type="ARBA" id="ARBA00023242"/>
    </source>
</evidence>
<evidence type="ECO:0000256" key="2">
    <source>
        <dbReference type="ARBA" id="ARBA00022723"/>
    </source>
</evidence>
<keyword evidence="2" id="KW-0479">Metal-binding</keyword>
<dbReference type="InterPro" id="IPR052035">
    <property type="entry name" value="ZnF_BED_domain_contain"/>
</dbReference>
<dbReference type="SUPFAM" id="SSF53098">
    <property type="entry name" value="Ribonuclease H-like"/>
    <property type="match status" value="1"/>
</dbReference>
<evidence type="ECO:0000313" key="7">
    <source>
        <dbReference type="EMBL" id="KAK8865552.1"/>
    </source>
</evidence>
<dbReference type="EMBL" id="JAPFFF010000016">
    <property type="protein sequence ID" value="KAK8865552.1"/>
    <property type="molecule type" value="Genomic_DNA"/>
</dbReference>
<comment type="subcellular location">
    <subcellularLocation>
        <location evidence="1">Nucleus</location>
    </subcellularLocation>
</comment>
<feature type="domain" description="HAT C-terminal dimerisation" evidence="6">
    <location>
        <begin position="523"/>
        <end position="575"/>
    </location>
</feature>
<evidence type="ECO:0000256" key="3">
    <source>
        <dbReference type="ARBA" id="ARBA00022771"/>
    </source>
</evidence>
<dbReference type="Pfam" id="PF05699">
    <property type="entry name" value="Dimer_Tnp_hAT"/>
    <property type="match status" value="1"/>
</dbReference>
<protein>
    <recommendedName>
        <fullName evidence="6">HAT C-terminal dimerisation domain-containing protein</fullName>
    </recommendedName>
</protein>
<evidence type="ECO:0000259" key="6">
    <source>
        <dbReference type="Pfam" id="PF05699"/>
    </source>
</evidence>
<accession>A0ABR2IMJ7</accession>
<proteinExistence type="predicted"/>
<keyword evidence="8" id="KW-1185">Reference proteome</keyword>
<gene>
    <name evidence="7" type="ORF">M9Y10_011108</name>
</gene>
<keyword evidence="5" id="KW-0539">Nucleus</keyword>
<dbReference type="Proteomes" id="UP001470230">
    <property type="component" value="Unassembled WGS sequence"/>
</dbReference>
<evidence type="ECO:0000256" key="1">
    <source>
        <dbReference type="ARBA" id="ARBA00004123"/>
    </source>
</evidence>
<keyword evidence="4" id="KW-0862">Zinc</keyword>
<keyword evidence="3" id="KW-0863">Zinc-finger</keyword>
<dbReference type="InterPro" id="IPR012337">
    <property type="entry name" value="RNaseH-like_sf"/>
</dbReference>
<name>A0ABR2IMJ7_9EUKA</name>
<dbReference type="PANTHER" id="PTHR46481">
    <property type="entry name" value="ZINC FINGER BED DOMAIN-CONTAINING PROTEIN 4"/>
    <property type="match status" value="1"/>
</dbReference>
<organism evidence="7 8">
    <name type="scientific">Tritrichomonas musculus</name>
    <dbReference type="NCBI Taxonomy" id="1915356"/>
    <lineage>
        <taxon>Eukaryota</taxon>
        <taxon>Metamonada</taxon>
        <taxon>Parabasalia</taxon>
        <taxon>Tritrichomonadida</taxon>
        <taxon>Tritrichomonadidae</taxon>
        <taxon>Tritrichomonas</taxon>
    </lineage>
</organism>
<dbReference type="InterPro" id="IPR008906">
    <property type="entry name" value="HATC_C_dom"/>
</dbReference>
<dbReference type="PANTHER" id="PTHR46481:SF10">
    <property type="entry name" value="ZINC FINGER BED DOMAIN-CONTAINING PROTEIN 39"/>
    <property type="match status" value="1"/>
</dbReference>
<sequence>MERTNKDWIKLSEFRLDNENRKIHKALCLKCGKEYKNHRYMNDHVKRCQGKLNDQVPIENFQFPQIENFQNEIEISQFHQDLINMIVSSNIALNQLENENFTKIFNNLGVPVEQIPNQTELRNLIIKYSNFLNAKNIKLFENKNVSLVIDGTTSWNKTFYQFSLFYPGLLRHLALIQINSATTKNLKEIVNSICNDLLSKNISVVGVTTDNGQNLVSCFRQIKDEIFLNFNINEKFPIIRFACAAHTAQLLIDDLKKINNVFSETVNLISQFITWSRKKKVLYECLSNGLHNYPPHLQQTRWNPLHDSIVFIINNFDFYLLAIHHFQNTSEKCPIQLDDDTKIKLIAMLKVIKPIVNFTNNVQKNFVNIGTVYWNLLNLYDELNTLLNEEDTFGFISIVKENFIIRFNETCDSTLAEISFLLTSKGREWYQSKCNTANNIFFKISRKINISNEEQIFLNEFNIEKRLLIEKLNELSIYLRLNSQTVVQSFFIWLSSNDLYYQEPIDYWITNLTSQFEVNNSIISYKDLSLIAIHILVIPGTEAICERCFSQLKLIHSHFRSTLKSDILDSLLQIKLTLLWSKETNPLDLLIEDDEYTEEQSDNE</sequence>
<comment type="caution">
    <text evidence="7">The sequence shown here is derived from an EMBL/GenBank/DDBJ whole genome shotgun (WGS) entry which is preliminary data.</text>
</comment>
<evidence type="ECO:0000313" key="8">
    <source>
        <dbReference type="Proteomes" id="UP001470230"/>
    </source>
</evidence>